<protein>
    <recommendedName>
        <fullName evidence="17">Aminodeoxychorismate lyase</fullName>
        <ecNumber evidence="7">2.6.1.42</ecNumber>
        <ecNumber evidence="11">4.1.3.38</ecNumber>
    </recommendedName>
    <alternativeName>
        <fullName evidence="18">4-amino-4-deoxychorismate lyase</fullName>
    </alternativeName>
</protein>
<dbReference type="PROSITE" id="PS00770">
    <property type="entry name" value="AA_TRANSFER_CLASS_4"/>
    <property type="match status" value="1"/>
</dbReference>
<dbReference type="Pfam" id="PF01063">
    <property type="entry name" value="Aminotran_4"/>
    <property type="match status" value="1"/>
</dbReference>
<dbReference type="AlphaFoldDB" id="A0A0W0VWS3"/>
<dbReference type="STRING" id="45067.Llan_0389"/>
<dbReference type="InterPro" id="IPR001544">
    <property type="entry name" value="Aminotrans_IV"/>
</dbReference>
<evidence type="ECO:0000256" key="1">
    <source>
        <dbReference type="ARBA" id="ARBA00001933"/>
    </source>
</evidence>
<evidence type="ECO:0000313" key="22">
    <source>
        <dbReference type="Proteomes" id="UP000054869"/>
    </source>
</evidence>
<sequence>MFMTMLIFMNKNGLAPFPLEDRIFLGEGLFETLRVANGKPCYPKLHWQRLQNSASFLDIPFDLSFDTWLRKLLQCIKINAMQNGGIKVLLSSGSAPRGLLQKSKEARLVFDAFNYVKNPRPLKLISAPWLRDGNNPIYQIKSINYLEAIMARRQAEHAEADDVLFFNLRQHATETSVANLFMIKDNQLYTPGLKSGILAGIIRQRLLALCKSNGIAHCEGELDRATLIKSDAIFITNTLQGIRLVATLDDVSFVTNHPLITLLQDLLSKDS</sequence>
<evidence type="ECO:0000256" key="17">
    <source>
        <dbReference type="ARBA" id="ARBA00069174"/>
    </source>
</evidence>
<evidence type="ECO:0000256" key="16">
    <source>
        <dbReference type="ARBA" id="ARBA00054027"/>
    </source>
</evidence>
<evidence type="ECO:0000256" key="6">
    <source>
        <dbReference type="ARBA" id="ARBA00009320"/>
    </source>
</evidence>
<evidence type="ECO:0000256" key="10">
    <source>
        <dbReference type="ARBA" id="ARBA00035633"/>
    </source>
</evidence>
<organism evidence="21 22">
    <name type="scientific">Legionella lansingensis</name>
    <dbReference type="NCBI Taxonomy" id="45067"/>
    <lineage>
        <taxon>Bacteria</taxon>
        <taxon>Pseudomonadati</taxon>
        <taxon>Pseudomonadota</taxon>
        <taxon>Gammaproteobacteria</taxon>
        <taxon>Legionellales</taxon>
        <taxon>Legionellaceae</taxon>
        <taxon>Legionella</taxon>
    </lineage>
</organism>
<comment type="pathway">
    <text evidence="5">Amino-acid biosynthesis; L-leucine biosynthesis; L-leucine from 3-methyl-2-oxobutanoate: step 4/4.</text>
</comment>
<comment type="caution">
    <text evidence="21">The sequence shown here is derived from an EMBL/GenBank/DDBJ whole genome shotgun (WGS) entry which is preliminary data.</text>
</comment>
<evidence type="ECO:0000256" key="2">
    <source>
        <dbReference type="ARBA" id="ARBA00003109"/>
    </source>
</evidence>
<comment type="similarity">
    <text evidence="6 19">Belongs to the class-IV pyridoxal-phosphate-dependent aminotransferase family.</text>
</comment>
<keyword evidence="8 20" id="KW-0663">Pyridoxal phosphate</keyword>
<dbReference type="PATRIC" id="fig|45067.4.peg.411"/>
<keyword evidence="21" id="KW-0456">Lyase</keyword>
<comment type="function">
    <text evidence="2">Acts on leucine, isoleucine and valine.</text>
</comment>
<dbReference type="PANTHER" id="PTHR42743">
    <property type="entry name" value="AMINO-ACID AMINOTRANSFERASE"/>
    <property type="match status" value="1"/>
</dbReference>
<name>A0A0W0VWS3_9GAMM</name>
<evidence type="ECO:0000313" key="21">
    <source>
        <dbReference type="EMBL" id="KTD24695.1"/>
    </source>
</evidence>
<comment type="catalytic activity">
    <reaction evidence="12">
        <text>L-valine + 2-oxoglutarate = 3-methyl-2-oxobutanoate + L-glutamate</text>
        <dbReference type="Rhea" id="RHEA:24813"/>
        <dbReference type="ChEBI" id="CHEBI:11851"/>
        <dbReference type="ChEBI" id="CHEBI:16810"/>
        <dbReference type="ChEBI" id="CHEBI:29985"/>
        <dbReference type="ChEBI" id="CHEBI:57762"/>
        <dbReference type="EC" id="2.6.1.42"/>
    </reaction>
</comment>
<dbReference type="Gene3D" id="3.30.470.10">
    <property type="match status" value="1"/>
</dbReference>
<evidence type="ECO:0000256" key="19">
    <source>
        <dbReference type="RuleBase" id="RU004106"/>
    </source>
</evidence>
<evidence type="ECO:0000256" key="7">
    <source>
        <dbReference type="ARBA" id="ARBA00013053"/>
    </source>
</evidence>
<evidence type="ECO:0000256" key="5">
    <source>
        <dbReference type="ARBA" id="ARBA00005072"/>
    </source>
</evidence>
<comment type="catalytic activity">
    <reaction evidence="13">
        <text>L-isoleucine + 2-oxoglutarate = (S)-3-methyl-2-oxopentanoate + L-glutamate</text>
        <dbReference type="Rhea" id="RHEA:24801"/>
        <dbReference type="ChEBI" id="CHEBI:16810"/>
        <dbReference type="ChEBI" id="CHEBI:29985"/>
        <dbReference type="ChEBI" id="CHEBI:35146"/>
        <dbReference type="ChEBI" id="CHEBI:58045"/>
        <dbReference type="EC" id="2.6.1.42"/>
    </reaction>
</comment>
<dbReference type="InterPro" id="IPR036038">
    <property type="entry name" value="Aminotransferase-like"/>
</dbReference>
<proteinExistence type="inferred from homology"/>
<comment type="catalytic activity">
    <reaction evidence="15">
        <text>4-amino-4-deoxychorismate = 4-aminobenzoate + pyruvate + H(+)</text>
        <dbReference type="Rhea" id="RHEA:16201"/>
        <dbReference type="ChEBI" id="CHEBI:15361"/>
        <dbReference type="ChEBI" id="CHEBI:15378"/>
        <dbReference type="ChEBI" id="CHEBI:17836"/>
        <dbReference type="ChEBI" id="CHEBI:58406"/>
        <dbReference type="EC" id="4.1.3.38"/>
    </reaction>
</comment>
<keyword evidence="22" id="KW-1185">Reference proteome</keyword>
<gene>
    <name evidence="21" type="ORF">Llan_0389</name>
</gene>
<comment type="cofactor">
    <cofactor evidence="1 20">
        <name>pyridoxal 5'-phosphate</name>
        <dbReference type="ChEBI" id="CHEBI:597326"/>
    </cofactor>
</comment>
<accession>A0A0W0VWS3</accession>
<evidence type="ECO:0000256" key="8">
    <source>
        <dbReference type="ARBA" id="ARBA00022898"/>
    </source>
</evidence>
<dbReference type="eggNOG" id="COG0115">
    <property type="taxonomic scope" value="Bacteria"/>
</dbReference>
<evidence type="ECO:0000256" key="13">
    <source>
        <dbReference type="ARBA" id="ARBA00048798"/>
    </source>
</evidence>
<keyword evidence="9" id="KW-0289">Folate biosynthesis</keyword>
<dbReference type="EMBL" id="LNYI01000009">
    <property type="protein sequence ID" value="KTD24695.1"/>
    <property type="molecule type" value="Genomic_DNA"/>
</dbReference>
<evidence type="ECO:0000256" key="3">
    <source>
        <dbReference type="ARBA" id="ARBA00004824"/>
    </source>
</evidence>
<dbReference type="OrthoDB" id="9805628at2"/>
<dbReference type="PANTHER" id="PTHR42743:SF11">
    <property type="entry name" value="AMINODEOXYCHORISMATE LYASE"/>
    <property type="match status" value="1"/>
</dbReference>
<comment type="pathway">
    <text evidence="4">Amino-acid biosynthesis; L-valine biosynthesis; L-valine from pyruvate: step 4/4.</text>
</comment>
<evidence type="ECO:0000256" key="12">
    <source>
        <dbReference type="ARBA" id="ARBA00048212"/>
    </source>
</evidence>
<evidence type="ECO:0000256" key="9">
    <source>
        <dbReference type="ARBA" id="ARBA00022909"/>
    </source>
</evidence>
<dbReference type="GO" id="GO:0004084">
    <property type="term" value="F:branched-chain-amino-acid transaminase activity"/>
    <property type="evidence" value="ECO:0007669"/>
    <property type="project" value="UniProtKB-EC"/>
</dbReference>
<evidence type="ECO:0000256" key="15">
    <source>
        <dbReference type="ARBA" id="ARBA00049529"/>
    </source>
</evidence>
<dbReference type="GO" id="GO:0046656">
    <property type="term" value="P:folic acid biosynthetic process"/>
    <property type="evidence" value="ECO:0007669"/>
    <property type="project" value="UniProtKB-KW"/>
</dbReference>
<dbReference type="InterPro" id="IPR050571">
    <property type="entry name" value="Class-IV_PLP-Dep_Aminotrnsfr"/>
</dbReference>
<comment type="pathway">
    <text evidence="3">Amino-acid biosynthesis; L-isoleucine biosynthesis; L-isoleucine from 2-oxobutanoate: step 4/4.</text>
</comment>
<evidence type="ECO:0000256" key="18">
    <source>
        <dbReference type="ARBA" id="ARBA00080135"/>
    </source>
</evidence>
<reference evidence="21 22" key="1">
    <citation type="submission" date="2015-11" db="EMBL/GenBank/DDBJ databases">
        <title>Genomic analysis of 38 Legionella species identifies large and diverse effector repertoires.</title>
        <authorList>
            <person name="Burstein D."/>
            <person name="Amaro F."/>
            <person name="Zusman T."/>
            <person name="Lifshitz Z."/>
            <person name="Cohen O."/>
            <person name="Gilbert J.A."/>
            <person name="Pupko T."/>
            <person name="Shuman H.A."/>
            <person name="Segal G."/>
        </authorList>
    </citation>
    <scope>NUCLEOTIDE SEQUENCE [LARGE SCALE GENOMIC DNA]</scope>
    <source>
        <strain evidence="21 22">ATCC 49751</strain>
    </source>
</reference>
<dbReference type="SUPFAM" id="SSF56752">
    <property type="entry name" value="D-aminoacid aminotransferase-like PLP-dependent enzymes"/>
    <property type="match status" value="1"/>
</dbReference>
<evidence type="ECO:0000256" key="11">
    <source>
        <dbReference type="ARBA" id="ARBA00035676"/>
    </source>
</evidence>
<evidence type="ECO:0000256" key="14">
    <source>
        <dbReference type="ARBA" id="ARBA00049229"/>
    </source>
</evidence>
<dbReference type="EC" id="2.6.1.42" evidence="7"/>
<dbReference type="FunFam" id="3.20.10.10:FF:000002">
    <property type="entry name" value="D-alanine aminotransferase"/>
    <property type="match status" value="1"/>
</dbReference>
<comment type="pathway">
    <text evidence="10">Cofactor biosynthesis; tetrahydrofolate biosynthesis; 4-aminobenzoate from chorismate: step 2/2.</text>
</comment>
<dbReference type="Proteomes" id="UP000054869">
    <property type="component" value="Unassembled WGS sequence"/>
</dbReference>
<comment type="catalytic activity">
    <reaction evidence="14">
        <text>L-leucine + 2-oxoglutarate = 4-methyl-2-oxopentanoate + L-glutamate</text>
        <dbReference type="Rhea" id="RHEA:18321"/>
        <dbReference type="ChEBI" id="CHEBI:16810"/>
        <dbReference type="ChEBI" id="CHEBI:17865"/>
        <dbReference type="ChEBI" id="CHEBI:29985"/>
        <dbReference type="ChEBI" id="CHEBI:57427"/>
        <dbReference type="EC" id="2.6.1.42"/>
    </reaction>
</comment>
<dbReference type="Gene3D" id="3.20.10.10">
    <property type="entry name" value="D-amino Acid Aminotransferase, subunit A, domain 2"/>
    <property type="match status" value="1"/>
</dbReference>
<dbReference type="InterPro" id="IPR018300">
    <property type="entry name" value="Aminotrans_IV_CS"/>
</dbReference>
<evidence type="ECO:0000256" key="4">
    <source>
        <dbReference type="ARBA" id="ARBA00004931"/>
    </source>
</evidence>
<dbReference type="GO" id="GO:0008696">
    <property type="term" value="F:4-amino-4-deoxychorismate lyase activity"/>
    <property type="evidence" value="ECO:0007669"/>
    <property type="project" value="UniProtKB-EC"/>
</dbReference>
<dbReference type="InterPro" id="IPR043132">
    <property type="entry name" value="BCAT-like_C"/>
</dbReference>
<evidence type="ECO:0000256" key="20">
    <source>
        <dbReference type="RuleBase" id="RU004516"/>
    </source>
</evidence>
<comment type="function">
    <text evidence="16">Involved in the biosynthesis of p-aminobenzoate (PABA), a precursor of tetrahydrofolate. Converts 4-amino-4-deoxychorismate into 4-aminobenzoate (PABA) and pyruvate.</text>
</comment>
<dbReference type="EC" id="4.1.3.38" evidence="11"/>
<dbReference type="InterPro" id="IPR043131">
    <property type="entry name" value="BCAT-like_N"/>
</dbReference>
<dbReference type="GO" id="GO:0008652">
    <property type="term" value="P:amino acid biosynthetic process"/>
    <property type="evidence" value="ECO:0007669"/>
    <property type="project" value="UniProtKB-ARBA"/>
</dbReference>